<dbReference type="GO" id="GO:1903723">
    <property type="term" value="P:negative regulation of centriole elongation"/>
    <property type="evidence" value="ECO:0007669"/>
    <property type="project" value="TreeGrafter"/>
</dbReference>
<keyword evidence="2" id="KW-0472">Membrane</keyword>
<accession>A0AAJ7EB86</accession>
<dbReference type="GeneID" id="106119679"/>
<dbReference type="KEGG" id="pxu:106119679"/>
<feature type="compositionally biased region" description="Polar residues" evidence="1">
    <location>
        <begin position="414"/>
        <end position="425"/>
    </location>
</feature>
<feature type="region of interest" description="Disordered" evidence="1">
    <location>
        <begin position="595"/>
        <end position="632"/>
    </location>
</feature>
<sequence>MNDPWDVKSVRQSGQYLSCMKINGVPLLPPVFIFMAVVLGIGFLPEEIRLPNINNIQASQSYWTSQLSKECRKEMQYYKLLAKEVEKRILLLKTFTSCSDSEASEDKTDAPEIPESEQNYELPVDDLVSVNNETIVNDDNEKSSNRSVTNSPKLSSLSSNNSDKLCSNLTPITDTALNESSKLVIDVSLSFSHTDETTLHGNKTLPQDTPSDLPEHDDEKPTKENKPDFKLDCDKVKQPSNKSNFGINNKSATMDNFLSSMQYDGPSSLGAKSFTGSLNDIHKGSEKTTQSNPLIRQRSYTVLTPSPMLLAHLQIQSLSTGVEMAAISMSESRSNLTSPNKKRKSWDLETAKATWSNMALELKKNNIVINVALDGSNDLKCNGTKKRLLSRSADKSKGQTVLRSRSAASEKTRYSNLTSKPTIQSEPIHRNHKSRNPTKNVNDKTLSHQKSKEPKLQSPQQGSESDDPDPAKRVRELYERIQKQQLIQMATLVEKQKKEQILLQQVFEEQNNLLFNQLKTICPKSPGEVKKAWIDKNETPERGPVSLSQLITPKPPETSDRDSPVSTTLTDTNNYLNHCDNVLKKSRDITSSIKKQHKEFKNESHSKTSPAKSDVEKIRNRSPNNRNTSRKLIYDTSVSSDREYDLILTDRTNDTMADLNVTFPSDNSEDVRPTSQVDVENLRSGERTDHDRSLTTKDEPKATDRAIKSVEDSIKNSILDVRARLLKKDIFRTPPTPQERAAATKIVAYAKGYLVRRLLRTERVRATVQTIRDALLCALQLHQERAGIRGPDVDLHRRLIQQITAACYSLHETFITSTAAERCALLAADRARQRALALRASPRHYRPTDVMSQSHSGSFGSRARRPSPAAAMSHSSHESFSGEKSGLRARCVGSPRRRPWR</sequence>
<dbReference type="GO" id="GO:0007099">
    <property type="term" value="P:centriole replication"/>
    <property type="evidence" value="ECO:0007669"/>
    <property type="project" value="InterPro"/>
</dbReference>
<feature type="region of interest" description="Disordered" evidence="1">
    <location>
        <begin position="389"/>
        <end position="471"/>
    </location>
</feature>
<reference evidence="3" key="1">
    <citation type="submission" date="2025-08" db="UniProtKB">
        <authorList>
            <consortium name="RefSeq"/>
        </authorList>
    </citation>
    <scope>IDENTIFICATION</scope>
</reference>
<dbReference type="RefSeq" id="XP_013170236.1">
    <property type="nucleotide sequence ID" value="XM_013314782.1"/>
</dbReference>
<dbReference type="GO" id="GO:0032053">
    <property type="term" value="P:ciliary basal body organization"/>
    <property type="evidence" value="ECO:0007669"/>
    <property type="project" value="TreeGrafter"/>
</dbReference>
<feature type="compositionally biased region" description="Polar residues" evidence="1">
    <location>
        <begin position="398"/>
        <end position="407"/>
    </location>
</feature>
<keyword evidence="2" id="KW-0812">Transmembrane</keyword>
<dbReference type="GO" id="GO:0032465">
    <property type="term" value="P:regulation of cytokinesis"/>
    <property type="evidence" value="ECO:0007669"/>
    <property type="project" value="InterPro"/>
</dbReference>
<keyword evidence="2" id="KW-1133">Transmembrane helix</keyword>
<feature type="compositionally biased region" description="Polar residues" evidence="1">
    <location>
        <begin position="564"/>
        <end position="573"/>
    </location>
</feature>
<feature type="region of interest" description="Disordered" evidence="1">
    <location>
        <begin position="535"/>
        <end position="573"/>
    </location>
</feature>
<dbReference type="PANTHER" id="PTHR13594">
    <property type="entry name" value="CENTRIOLAR COILED-COIL PROTEIN OF 110 KDA"/>
    <property type="match status" value="1"/>
</dbReference>
<feature type="region of interest" description="Disordered" evidence="1">
    <location>
        <begin position="195"/>
        <end position="248"/>
    </location>
</feature>
<dbReference type="AlphaFoldDB" id="A0AAJ7EB86"/>
<dbReference type="GO" id="GO:0005814">
    <property type="term" value="C:centriole"/>
    <property type="evidence" value="ECO:0007669"/>
    <property type="project" value="InterPro"/>
</dbReference>
<evidence type="ECO:0000256" key="1">
    <source>
        <dbReference type="SAM" id="MobiDB-lite"/>
    </source>
</evidence>
<feature type="compositionally biased region" description="Low complexity" evidence="1">
    <location>
        <begin position="150"/>
        <end position="165"/>
    </location>
</feature>
<feature type="compositionally biased region" description="Low complexity" evidence="1">
    <location>
        <begin position="856"/>
        <end position="874"/>
    </location>
</feature>
<evidence type="ECO:0000256" key="2">
    <source>
        <dbReference type="SAM" id="Phobius"/>
    </source>
</evidence>
<evidence type="ECO:0000313" key="3">
    <source>
        <dbReference type="RefSeq" id="XP_013170236.1"/>
    </source>
</evidence>
<proteinExistence type="predicted"/>
<dbReference type="PROSITE" id="PS50096">
    <property type="entry name" value="IQ"/>
    <property type="match status" value="1"/>
</dbReference>
<dbReference type="Proteomes" id="UP000694872">
    <property type="component" value="Unplaced"/>
</dbReference>
<protein>
    <submittedName>
        <fullName evidence="3">Uncharacterized protein LOC106119679 isoform X1</fullName>
    </submittedName>
</protein>
<dbReference type="InterPro" id="IPR033207">
    <property type="entry name" value="CCP110"/>
</dbReference>
<feature type="region of interest" description="Disordered" evidence="1">
    <location>
        <begin position="846"/>
        <end position="901"/>
    </location>
</feature>
<name>A0AAJ7EB86_PAPXU</name>
<feature type="transmembrane region" description="Helical" evidence="2">
    <location>
        <begin position="25"/>
        <end position="44"/>
    </location>
</feature>
<feature type="compositionally biased region" description="Basic and acidic residues" evidence="1">
    <location>
        <begin position="213"/>
        <end position="237"/>
    </location>
</feature>
<feature type="compositionally biased region" description="Polar residues" evidence="1">
    <location>
        <begin position="199"/>
        <end position="210"/>
    </location>
</feature>
<gene>
    <name evidence="3" type="primary">LOC106119679</name>
</gene>
<feature type="region of interest" description="Disordered" evidence="1">
    <location>
        <begin position="661"/>
        <end position="703"/>
    </location>
</feature>
<feature type="compositionally biased region" description="Basic and acidic residues" evidence="1">
    <location>
        <begin position="680"/>
        <end position="703"/>
    </location>
</feature>
<feature type="region of interest" description="Disordered" evidence="1">
    <location>
        <begin position="101"/>
        <end position="165"/>
    </location>
</feature>
<feature type="compositionally biased region" description="Polar residues" evidence="1">
    <location>
        <begin position="238"/>
        <end position="248"/>
    </location>
</feature>
<feature type="compositionally biased region" description="Basic and acidic residues" evidence="1">
    <location>
        <begin position="441"/>
        <end position="455"/>
    </location>
</feature>
<dbReference type="PANTHER" id="PTHR13594:SF1">
    <property type="entry name" value="CENTRIOLAR COILED-COIL PROTEIN OF 110 KDA"/>
    <property type="match status" value="1"/>
</dbReference>
<dbReference type="CTD" id="100329274"/>
<organism evidence="3">
    <name type="scientific">Papilio xuthus</name>
    <name type="common">Asian swallowtail butterfly</name>
    <dbReference type="NCBI Taxonomy" id="66420"/>
    <lineage>
        <taxon>Eukaryota</taxon>
        <taxon>Metazoa</taxon>
        <taxon>Ecdysozoa</taxon>
        <taxon>Arthropoda</taxon>
        <taxon>Hexapoda</taxon>
        <taxon>Insecta</taxon>
        <taxon>Pterygota</taxon>
        <taxon>Neoptera</taxon>
        <taxon>Endopterygota</taxon>
        <taxon>Lepidoptera</taxon>
        <taxon>Glossata</taxon>
        <taxon>Ditrysia</taxon>
        <taxon>Papilionoidea</taxon>
        <taxon>Papilionidae</taxon>
        <taxon>Papilioninae</taxon>
        <taxon>Papilio</taxon>
    </lineage>
</organism>